<evidence type="ECO:0000313" key="1">
    <source>
        <dbReference type="EMBL" id="CAB4124582.1"/>
    </source>
</evidence>
<reference evidence="1" key="1">
    <citation type="submission" date="2020-04" db="EMBL/GenBank/DDBJ databases">
        <authorList>
            <person name="Chiriac C."/>
            <person name="Salcher M."/>
            <person name="Ghai R."/>
            <person name="Kavagutti S V."/>
        </authorList>
    </citation>
    <scope>NUCLEOTIDE SEQUENCE</scope>
</reference>
<accession>A0A6J5KTI5</accession>
<name>A0A6J5KTI5_9CAUD</name>
<dbReference type="EMBL" id="LR796184">
    <property type="protein sequence ID" value="CAB4124582.1"/>
    <property type="molecule type" value="Genomic_DNA"/>
</dbReference>
<proteinExistence type="predicted"/>
<organism evidence="1">
    <name type="scientific">uncultured Caudovirales phage</name>
    <dbReference type="NCBI Taxonomy" id="2100421"/>
    <lineage>
        <taxon>Viruses</taxon>
        <taxon>Duplodnaviria</taxon>
        <taxon>Heunggongvirae</taxon>
        <taxon>Uroviricota</taxon>
        <taxon>Caudoviricetes</taxon>
        <taxon>Peduoviridae</taxon>
        <taxon>Maltschvirus</taxon>
        <taxon>Maltschvirus maltsch</taxon>
    </lineage>
</organism>
<sequence length="76" mass="8456">MNGRNSKLLAHVVNALIQGGDKPAPPKGQPNQRYNHAKNLHRKLKAEWNKKPGPVRNAQRLGIIRTLVAMEESLNA</sequence>
<protein>
    <submittedName>
        <fullName evidence="1">Uncharacterized protein</fullName>
    </submittedName>
</protein>
<gene>
    <name evidence="1" type="ORF">UFOVP61_20</name>
</gene>